<gene>
    <name evidence="5" type="primary">coaE</name>
    <name evidence="7" type="ORF">SAMN04487911_12427</name>
</gene>
<dbReference type="RefSeq" id="WP_072765284.1">
    <property type="nucleotide sequence ID" value="NZ_FQYX01000024.1"/>
</dbReference>
<keyword evidence="5" id="KW-0963">Cytoplasm</keyword>
<dbReference type="CDD" id="cd02022">
    <property type="entry name" value="DPCK"/>
    <property type="match status" value="1"/>
</dbReference>
<dbReference type="GO" id="GO:0015937">
    <property type="term" value="P:coenzyme A biosynthetic process"/>
    <property type="evidence" value="ECO:0007669"/>
    <property type="project" value="UniProtKB-UniRule"/>
</dbReference>
<dbReference type="OrthoDB" id="9812943at2"/>
<dbReference type="InterPro" id="IPR001977">
    <property type="entry name" value="Depp_CoAkinase"/>
</dbReference>
<keyword evidence="4 5" id="KW-0173">Coenzyme A biosynthesis</keyword>
<accession>A0A1M6K2S8</accession>
<evidence type="ECO:0000256" key="2">
    <source>
        <dbReference type="ARBA" id="ARBA00022741"/>
    </source>
</evidence>
<evidence type="ECO:0000256" key="4">
    <source>
        <dbReference type="ARBA" id="ARBA00022993"/>
    </source>
</evidence>
<dbReference type="GO" id="GO:0005737">
    <property type="term" value="C:cytoplasm"/>
    <property type="evidence" value="ECO:0007669"/>
    <property type="project" value="UniProtKB-SubCell"/>
</dbReference>
<keyword evidence="5" id="KW-0808">Transferase</keyword>
<keyword evidence="5 7" id="KW-0418">Kinase</keyword>
<organism evidence="7 8">
    <name type="scientific">Arenibacter nanhaiticus</name>
    <dbReference type="NCBI Taxonomy" id="558155"/>
    <lineage>
        <taxon>Bacteria</taxon>
        <taxon>Pseudomonadati</taxon>
        <taxon>Bacteroidota</taxon>
        <taxon>Flavobacteriia</taxon>
        <taxon>Flavobacteriales</taxon>
        <taxon>Flavobacteriaceae</taxon>
        <taxon>Arenibacter</taxon>
    </lineage>
</organism>
<feature type="binding site" evidence="5">
    <location>
        <begin position="11"/>
        <end position="16"/>
    </location>
    <ligand>
        <name>ATP</name>
        <dbReference type="ChEBI" id="CHEBI:30616"/>
    </ligand>
</feature>
<dbReference type="GO" id="GO:0004140">
    <property type="term" value="F:dephospho-CoA kinase activity"/>
    <property type="evidence" value="ECO:0007669"/>
    <property type="project" value="UniProtKB-UniRule"/>
</dbReference>
<name>A0A1M6K2S8_9FLAO</name>
<comment type="subcellular location">
    <subcellularLocation>
        <location evidence="5">Cytoplasm</location>
    </subcellularLocation>
</comment>
<comment type="catalytic activity">
    <reaction evidence="5">
        <text>3'-dephospho-CoA + ATP = ADP + CoA + H(+)</text>
        <dbReference type="Rhea" id="RHEA:18245"/>
        <dbReference type="ChEBI" id="CHEBI:15378"/>
        <dbReference type="ChEBI" id="CHEBI:30616"/>
        <dbReference type="ChEBI" id="CHEBI:57287"/>
        <dbReference type="ChEBI" id="CHEBI:57328"/>
        <dbReference type="ChEBI" id="CHEBI:456216"/>
        <dbReference type="EC" id="2.7.1.24"/>
    </reaction>
</comment>
<evidence type="ECO:0000313" key="7">
    <source>
        <dbReference type="EMBL" id="SHJ53266.1"/>
    </source>
</evidence>
<evidence type="ECO:0000256" key="5">
    <source>
        <dbReference type="HAMAP-Rule" id="MF_00376"/>
    </source>
</evidence>
<dbReference type="AlphaFoldDB" id="A0A1M6K2S8"/>
<dbReference type="GO" id="GO:0005524">
    <property type="term" value="F:ATP binding"/>
    <property type="evidence" value="ECO:0007669"/>
    <property type="project" value="UniProtKB-UniRule"/>
</dbReference>
<evidence type="ECO:0000256" key="3">
    <source>
        <dbReference type="ARBA" id="ARBA00022840"/>
    </source>
</evidence>
<comment type="pathway">
    <text evidence="5">Cofactor biosynthesis; coenzyme A biosynthesis; CoA from (R)-pantothenate: step 5/5.</text>
</comment>
<keyword evidence="3 5" id="KW-0067">ATP-binding</keyword>
<keyword evidence="2 5" id="KW-0547">Nucleotide-binding</keyword>
<sequence length="193" mass="21975">MKIVGLTGGIGSGKSTVGAMFQALGVPVYNSDVQAKILMAESKELQEDIRGLLGAESYENGVLNRTFIANKVFKDKELLQALNRIVHPAVRQHFLQWAKKQNAAYVIQEAAIIFENNSVDFYDKIILVTAPKEDRVNRVVKRDQVEAKKVEDRMKNQWPDQKKEEVSDFVIHNTDLEQTLKEVQRVHKILLKM</sequence>
<comment type="similarity">
    <text evidence="1 5">Belongs to the CoaE family.</text>
</comment>
<dbReference type="InterPro" id="IPR027417">
    <property type="entry name" value="P-loop_NTPase"/>
</dbReference>
<protein>
    <recommendedName>
        <fullName evidence="5 6">Dephospho-CoA kinase</fullName>
        <ecNumber evidence="5 6">2.7.1.24</ecNumber>
    </recommendedName>
    <alternativeName>
        <fullName evidence="5">Dephosphocoenzyme A kinase</fullName>
    </alternativeName>
</protein>
<dbReference type="EC" id="2.7.1.24" evidence="5 6"/>
<dbReference type="Gene3D" id="3.40.50.300">
    <property type="entry name" value="P-loop containing nucleotide triphosphate hydrolases"/>
    <property type="match status" value="1"/>
</dbReference>
<dbReference type="Pfam" id="PF01121">
    <property type="entry name" value="CoaE"/>
    <property type="match status" value="1"/>
</dbReference>
<dbReference type="HAMAP" id="MF_00376">
    <property type="entry name" value="Dephospho_CoA_kinase"/>
    <property type="match status" value="1"/>
</dbReference>
<dbReference type="SUPFAM" id="SSF52540">
    <property type="entry name" value="P-loop containing nucleoside triphosphate hydrolases"/>
    <property type="match status" value="1"/>
</dbReference>
<dbReference type="STRING" id="558155.SAMN04487911_12427"/>
<dbReference type="EMBL" id="FQYX01000024">
    <property type="protein sequence ID" value="SHJ53266.1"/>
    <property type="molecule type" value="Genomic_DNA"/>
</dbReference>
<dbReference type="Proteomes" id="UP000184231">
    <property type="component" value="Unassembled WGS sequence"/>
</dbReference>
<reference evidence="7 8" key="1">
    <citation type="submission" date="2016-11" db="EMBL/GenBank/DDBJ databases">
        <authorList>
            <person name="Jaros S."/>
            <person name="Januszkiewicz K."/>
            <person name="Wedrychowicz H."/>
        </authorList>
    </citation>
    <scope>NUCLEOTIDE SEQUENCE [LARGE SCALE GENOMIC DNA]</scope>
    <source>
        <strain evidence="7 8">CGMCC 1.8863</strain>
    </source>
</reference>
<dbReference type="PANTHER" id="PTHR10695:SF46">
    <property type="entry name" value="BIFUNCTIONAL COENZYME A SYNTHASE-RELATED"/>
    <property type="match status" value="1"/>
</dbReference>
<evidence type="ECO:0000256" key="1">
    <source>
        <dbReference type="ARBA" id="ARBA00009018"/>
    </source>
</evidence>
<evidence type="ECO:0000256" key="6">
    <source>
        <dbReference type="NCBIfam" id="TIGR00152"/>
    </source>
</evidence>
<dbReference type="NCBIfam" id="TIGR00152">
    <property type="entry name" value="dephospho-CoA kinase"/>
    <property type="match status" value="1"/>
</dbReference>
<proteinExistence type="inferred from homology"/>
<keyword evidence="8" id="KW-1185">Reference proteome</keyword>
<dbReference type="PROSITE" id="PS51219">
    <property type="entry name" value="DPCK"/>
    <property type="match status" value="1"/>
</dbReference>
<dbReference type="PANTHER" id="PTHR10695">
    <property type="entry name" value="DEPHOSPHO-COA KINASE-RELATED"/>
    <property type="match status" value="1"/>
</dbReference>
<comment type="function">
    <text evidence="5">Catalyzes the phosphorylation of the 3'-hydroxyl group of dephosphocoenzyme A to form coenzyme A.</text>
</comment>
<dbReference type="UniPathway" id="UPA00241">
    <property type="reaction ID" value="UER00356"/>
</dbReference>
<evidence type="ECO:0000313" key="8">
    <source>
        <dbReference type="Proteomes" id="UP000184231"/>
    </source>
</evidence>